<dbReference type="GO" id="GO:0016787">
    <property type="term" value="F:hydrolase activity"/>
    <property type="evidence" value="ECO:0007669"/>
    <property type="project" value="UniProtKB-KW"/>
</dbReference>
<reference evidence="6 7" key="1">
    <citation type="submission" date="2020-08" db="EMBL/GenBank/DDBJ databases">
        <title>Sequencing the genomes of 1000 actinobacteria strains.</title>
        <authorList>
            <person name="Klenk H.-P."/>
        </authorList>
    </citation>
    <scope>NUCLEOTIDE SEQUENCE [LARGE SCALE GENOMIC DNA]</scope>
    <source>
        <strain evidence="6 7">DSM 28796</strain>
    </source>
</reference>
<feature type="transmembrane region" description="Helical" evidence="5">
    <location>
        <begin position="210"/>
        <end position="230"/>
    </location>
</feature>
<evidence type="ECO:0000256" key="3">
    <source>
        <dbReference type="ARBA" id="ARBA00022989"/>
    </source>
</evidence>
<keyword evidence="6" id="KW-0378">Hydrolase</keyword>
<feature type="transmembrane region" description="Helical" evidence="5">
    <location>
        <begin position="148"/>
        <end position="170"/>
    </location>
</feature>
<dbReference type="RefSeq" id="WP_184326446.1">
    <property type="nucleotide sequence ID" value="NZ_JACHLZ010000001.1"/>
</dbReference>
<evidence type="ECO:0000313" key="7">
    <source>
        <dbReference type="Proteomes" id="UP000588158"/>
    </source>
</evidence>
<evidence type="ECO:0000256" key="5">
    <source>
        <dbReference type="SAM" id="Phobius"/>
    </source>
</evidence>
<comment type="subcellular location">
    <subcellularLocation>
        <location evidence="1">Membrane</location>
        <topology evidence="1">Multi-pass membrane protein</topology>
    </subcellularLocation>
</comment>
<feature type="transmembrane region" description="Helical" evidence="5">
    <location>
        <begin position="38"/>
        <end position="56"/>
    </location>
</feature>
<dbReference type="Proteomes" id="UP000588158">
    <property type="component" value="Unassembled WGS sequence"/>
</dbReference>
<keyword evidence="4 5" id="KW-0472">Membrane</keyword>
<dbReference type="PANTHER" id="PTHR30249">
    <property type="entry name" value="PUTATIVE SEROTONIN TRANSPORTER"/>
    <property type="match status" value="1"/>
</dbReference>
<dbReference type="EMBL" id="JACHLZ010000001">
    <property type="protein sequence ID" value="MBB5833262.1"/>
    <property type="molecule type" value="Genomic_DNA"/>
</dbReference>
<feature type="transmembrane region" description="Helical" evidence="5">
    <location>
        <begin position="6"/>
        <end position="26"/>
    </location>
</feature>
<feature type="transmembrane region" description="Helical" evidence="5">
    <location>
        <begin position="182"/>
        <end position="198"/>
    </location>
</feature>
<dbReference type="InterPro" id="IPR007300">
    <property type="entry name" value="CidB/LrgB"/>
</dbReference>
<protein>
    <submittedName>
        <fullName evidence="6">Putative effector of murein hydrolase</fullName>
    </submittedName>
</protein>
<dbReference type="AlphaFoldDB" id="A0A841AJ10"/>
<evidence type="ECO:0000313" key="6">
    <source>
        <dbReference type="EMBL" id="MBB5833262.1"/>
    </source>
</evidence>
<keyword evidence="7" id="KW-1185">Reference proteome</keyword>
<proteinExistence type="predicted"/>
<dbReference type="Pfam" id="PF04172">
    <property type="entry name" value="LrgB"/>
    <property type="match status" value="1"/>
</dbReference>
<feature type="transmembrane region" description="Helical" evidence="5">
    <location>
        <begin position="62"/>
        <end position="82"/>
    </location>
</feature>
<comment type="caution">
    <text evidence="6">The sequence shown here is derived from an EMBL/GenBank/DDBJ whole genome shotgun (WGS) entry which is preliminary data.</text>
</comment>
<gene>
    <name evidence="6" type="ORF">HNR70_003075</name>
</gene>
<evidence type="ECO:0000256" key="1">
    <source>
        <dbReference type="ARBA" id="ARBA00004141"/>
    </source>
</evidence>
<keyword evidence="3 5" id="KW-1133">Transmembrane helix</keyword>
<feature type="transmembrane region" description="Helical" evidence="5">
    <location>
        <begin position="94"/>
        <end position="114"/>
    </location>
</feature>
<accession>A0A841AJ10</accession>
<sequence>MSALTSLPVFGLALTLTVYLGAFWLYNRLGRPGLASPVLITVLVVAGVLELTGMPYDLYLQQVALLTALLGPATVALALPLLRHGRALVSSTPAVLLTLAVAGAVSVTVTVGAMRLLGADDGILRAALPRSVTSPVGLSIAESLHASVPLAVVLTLISGVLGAVVGPALLSLIKVTDERARGFAIGLTAHGIGTSRVLGDSAVSGGWSSAAMVLNALVMTLVLPIVAGIATA</sequence>
<name>A0A841AJ10_9MICO</name>
<keyword evidence="2 5" id="KW-0812">Transmembrane</keyword>
<dbReference type="GO" id="GO:0016020">
    <property type="term" value="C:membrane"/>
    <property type="evidence" value="ECO:0007669"/>
    <property type="project" value="UniProtKB-SubCell"/>
</dbReference>
<evidence type="ECO:0000256" key="2">
    <source>
        <dbReference type="ARBA" id="ARBA00022692"/>
    </source>
</evidence>
<organism evidence="6 7">
    <name type="scientific">Brachybacterium aquaticum</name>
    <dbReference type="NCBI Taxonomy" id="1432564"/>
    <lineage>
        <taxon>Bacteria</taxon>
        <taxon>Bacillati</taxon>
        <taxon>Actinomycetota</taxon>
        <taxon>Actinomycetes</taxon>
        <taxon>Micrococcales</taxon>
        <taxon>Dermabacteraceae</taxon>
        <taxon>Brachybacterium</taxon>
    </lineage>
</organism>
<dbReference type="PANTHER" id="PTHR30249:SF0">
    <property type="entry name" value="PLASTIDAL GLYCOLATE_GLYCERATE TRANSLOCATOR 1, CHLOROPLASTIC"/>
    <property type="match status" value="1"/>
</dbReference>
<evidence type="ECO:0000256" key="4">
    <source>
        <dbReference type="ARBA" id="ARBA00023136"/>
    </source>
</evidence>